<feature type="domain" description="C2H2-type" evidence="9">
    <location>
        <begin position="145"/>
        <end position="172"/>
    </location>
</feature>
<dbReference type="FunFam" id="3.30.160.60:FF:000483">
    <property type="entry name" value="Zinc finger protein 423"/>
    <property type="match status" value="1"/>
</dbReference>
<feature type="domain" description="C2H2-type" evidence="9">
    <location>
        <begin position="370"/>
        <end position="393"/>
    </location>
</feature>
<keyword evidence="5" id="KW-0862">Zinc</keyword>
<feature type="compositionally biased region" description="Basic and acidic residues" evidence="8">
    <location>
        <begin position="1312"/>
        <end position="1322"/>
    </location>
</feature>
<dbReference type="SUPFAM" id="SSF57667">
    <property type="entry name" value="beta-beta-alpha zinc fingers"/>
    <property type="match status" value="10"/>
</dbReference>
<dbReference type="GO" id="GO:0001228">
    <property type="term" value="F:DNA-binding transcription activator activity, RNA polymerase II-specific"/>
    <property type="evidence" value="ECO:0007669"/>
    <property type="project" value="TreeGrafter"/>
</dbReference>
<feature type="domain" description="C2H2-type" evidence="9">
    <location>
        <begin position="1093"/>
        <end position="1121"/>
    </location>
</feature>
<evidence type="ECO:0000256" key="7">
    <source>
        <dbReference type="PROSITE-ProRule" id="PRU00042"/>
    </source>
</evidence>
<feature type="domain" description="C2H2-type" evidence="9">
    <location>
        <begin position="1018"/>
        <end position="1045"/>
    </location>
</feature>
<keyword evidence="11" id="KW-1185">Reference proteome</keyword>
<feature type="domain" description="C2H2-type" evidence="9">
    <location>
        <begin position="747"/>
        <end position="775"/>
    </location>
</feature>
<organism evidence="10 11">
    <name type="scientific">Oedothorax gibbosus</name>
    <dbReference type="NCBI Taxonomy" id="931172"/>
    <lineage>
        <taxon>Eukaryota</taxon>
        <taxon>Metazoa</taxon>
        <taxon>Ecdysozoa</taxon>
        <taxon>Arthropoda</taxon>
        <taxon>Chelicerata</taxon>
        <taxon>Arachnida</taxon>
        <taxon>Araneae</taxon>
        <taxon>Araneomorphae</taxon>
        <taxon>Entelegynae</taxon>
        <taxon>Araneoidea</taxon>
        <taxon>Linyphiidae</taxon>
        <taxon>Erigoninae</taxon>
        <taxon>Oedothorax</taxon>
    </lineage>
</organism>
<dbReference type="PANTHER" id="PTHR24376:SF235">
    <property type="entry name" value="C2H2-TYPE DOMAIN-CONTAINING PROTEIN"/>
    <property type="match status" value="1"/>
</dbReference>
<feature type="domain" description="C2H2-type" evidence="9">
    <location>
        <begin position="527"/>
        <end position="550"/>
    </location>
</feature>
<evidence type="ECO:0000313" key="11">
    <source>
        <dbReference type="Proteomes" id="UP000827092"/>
    </source>
</evidence>
<dbReference type="PANTHER" id="PTHR24376">
    <property type="entry name" value="ZINC FINGER PROTEIN"/>
    <property type="match status" value="1"/>
</dbReference>
<feature type="domain" description="C2H2-type" evidence="9">
    <location>
        <begin position="1047"/>
        <end position="1074"/>
    </location>
</feature>
<evidence type="ECO:0000256" key="2">
    <source>
        <dbReference type="ARBA" id="ARBA00022723"/>
    </source>
</evidence>
<dbReference type="Pfam" id="PF13912">
    <property type="entry name" value="zf-C2H2_6"/>
    <property type="match status" value="4"/>
</dbReference>
<evidence type="ECO:0000256" key="3">
    <source>
        <dbReference type="ARBA" id="ARBA00022737"/>
    </source>
</evidence>
<evidence type="ECO:0000256" key="6">
    <source>
        <dbReference type="ARBA" id="ARBA00023242"/>
    </source>
</evidence>
<dbReference type="PROSITE" id="PS50157">
    <property type="entry name" value="ZINC_FINGER_C2H2_2"/>
    <property type="match status" value="20"/>
</dbReference>
<feature type="region of interest" description="Disordered" evidence="8">
    <location>
        <begin position="186"/>
        <end position="217"/>
    </location>
</feature>
<feature type="region of interest" description="Disordered" evidence="8">
    <location>
        <begin position="1113"/>
        <end position="1138"/>
    </location>
</feature>
<comment type="caution">
    <text evidence="10">The sequence shown here is derived from an EMBL/GenBank/DDBJ whole genome shotgun (WGS) entry which is preliminary data.</text>
</comment>
<dbReference type="Pfam" id="PF00096">
    <property type="entry name" value="zf-C2H2"/>
    <property type="match status" value="5"/>
</dbReference>
<evidence type="ECO:0000256" key="8">
    <source>
        <dbReference type="SAM" id="MobiDB-lite"/>
    </source>
</evidence>
<dbReference type="InterPro" id="IPR013087">
    <property type="entry name" value="Znf_C2H2_type"/>
</dbReference>
<dbReference type="EMBL" id="JAFNEN010000394">
    <property type="protein sequence ID" value="KAG8183968.1"/>
    <property type="molecule type" value="Genomic_DNA"/>
</dbReference>
<feature type="domain" description="C2H2-type" evidence="9">
    <location>
        <begin position="646"/>
        <end position="674"/>
    </location>
</feature>
<dbReference type="FunFam" id="3.30.160.60:FF:000446">
    <property type="entry name" value="Zinc finger protein"/>
    <property type="match status" value="1"/>
</dbReference>
<protein>
    <recommendedName>
        <fullName evidence="9">C2H2-type domain-containing protein</fullName>
    </recommendedName>
</protein>
<keyword evidence="2" id="KW-0479">Metal-binding</keyword>
<feature type="domain" description="C2H2-type" evidence="9">
    <location>
        <begin position="555"/>
        <end position="583"/>
    </location>
</feature>
<dbReference type="PROSITE" id="PS00028">
    <property type="entry name" value="ZINC_FINGER_C2H2_1"/>
    <property type="match status" value="22"/>
</dbReference>
<feature type="domain" description="C2H2-type" evidence="9">
    <location>
        <begin position="1281"/>
        <end position="1304"/>
    </location>
</feature>
<feature type="domain" description="C2H2-type" evidence="9">
    <location>
        <begin position="620"/>
        <end position="647"/>
    </location>
</feature>
<feature type="region of interest" description="Disordered" evidence="8">
    <location>
        <begin position="398"/>
        <end position="427"/>
    </location>
</feature>
<feature type="domain" description="C2H2-type" evidence="9">
    <location>
        <begin position="89"/>
        <end position="116"/>
    </location>
</feature>
<feature type="compositionally biased region" description="Low complexity" evidence="8">
    <location>
        <begin position="728"/>
        <end position="738"/>
    </location>
</feature>
<dbReference type="InterPro" id="IPR036236">
    <property type="entry name" value="Znf_C2H2_sf"/>
</dbReference>
<dbReference type="GO" id="GO:0008270">
    <property type="term" value="F:zinc ion binding"/>
    <property type="evidence" value="ECO:0007669"/>
    <property type="project" value="UniProtKB-KW"/>
</dbReference>
<gene>
    <name evidence="10" type="ORF">JTE90_007402</name>
</gene>
<feature type="domain" description="C2H2-type" evidence="9">
    <location>
        <begin position="1252"/>
        <end position="1275"/>
    </location>
</feature>
<reference evidence="10 11" key="1">
    <citation type="journal article" date="2022" name="Nat. Ecol. Evol.">
        <title>A masculinizing supergene underlies an exaggerated male reproductive morph in a spider.</title>
        <authorList>
            <person name="Hendrickx F."/>
            <person name="De Corte Z."/>
            <person name="Sonet G."/>
            <person name="Van Belleghem S.M."/>
            <person name="Kostlbacher S."/>
            <person name="Vangestel C."/>
        </authorList>
    </citation>
    <scope>NUCLEOTIDE SEQUENCE [LARGE SCALE GENOMIC DNA]</scope>
    <source>
        <strain evidence="10">W744_W776</strain>
    </source>
</reference>
<feature type="compositionally biased region" description="Low complexity" evidence="8">
    <location>
        <begin position="24"/>
        <end position="37"/>
    </location>
</feature>
<feature type="domain" description="C2H2-type" evidence="9">
    <location>
        <begin position="946"/>
        <end position="974"/>
    </location>
</feature>
<keyword evidence="6" id="KW-0539">Nucleus</keyword>
<feature type="domain" description="C2H2-type" evidence="9">
    <location>
        <begin position="117"/>
        <end position="144"/>
    </location>
</feature>
<keyword evidence="4 7" id="KW-0863">Zinc-finger</keyword>
<feature type="compositionally biased region" description="Low complexity" evidence="8">
    <location>
        <begin position="200"/>
        <end position="216"/>
    </location>
</feature>
<feature type="domain" description="C2H2-type" evidence="9">
    <location>
        <begin position="1193"/>
        <end position="1220"/>
    </location>
</feature>
<evidence type="ECO:0000256" key="1">
    <source>
        <dbReference type="ARBA" id="ARBA00004123"/>
    </source>
</evidence>
<feature type="compositionally biased region" description="Basic and acidic residues" evidence="8">
    <location>
        <begin position="242"/>
        <end position="258"/>
    </location>
</feature>
<dbReference type="Proteomes" id="UP000827092">
    <property type="component" value="Unassembled WGS sequence"/>
</dbReference>
<dbReference type="Gene3D" id="3.30.160.60">
    <property type="entry name" value="Classic Zinc Finger"/>
    <property type="match status" value="12"/>
</dbReference>
<evidence type="ECO:0000259" key="9">
    <source>
        <dbReference type="PROSITE" id="PS50157"/>
    </source>
</evidence>
<evidence type="ECO:0000256" key="4">
    <source>
        <dbReference type="ARBA" id="ARBA00022771"/>
    </source>
</evidence>
<dbReference type="Pfam" id="PF12874">
    <property type="entry name" value="zf-met"/>
    <property type="match status" value="1"/>
</dbReference>
<evidence type="ECO:0000313" key="10">
    <source>
        <dbReference type="EMBL" id="KAG8183968.1"/>
    </source>
</evidence>
<feature type="region of interest" description="Disordered" evidence="8">
    <location>
        <begin position="15"/>
        <end position="51"/>
    </location>
</feature>
<feature type="region of interest" description="Disordered" evidence="8">
    <location>
        <begin position="235"/>
        <end position="266"/>
    </location>
</feature>
<feature type="domain" description="C2H2-type" evidence="9">
    <location>
        <begin position="462"/>
        <end position="489"/>
    </location>
</feature>
<evidence type="ECO:0000256" key="5">
    <source>
        <dbReference type="ARBA" id="ARBA00022833"/>
    </source>
</evidence>
<accession>A0AAV6UJQ2</accession>
<feature type="domain" description="C2H2-type" evidence="9">
    <location>
        <begin position="792"/>
        <end position="819"/>
    </location>
</feature>
<dbReference type="GO" id="GO:0000978">
    <property type="term" value="F:RNA polymerase II cis-regulatory region sequence-specific DNA binding"/>
    <property type="evidence" value="ECO:0007669"/>
    <property type="project" value="TreeGrafter"/>
</dbReference>
<feature type="domain" description="C2H2-type" evidence="9">
    <location>
        <begin position="61"/>
        <end position="88"/>
    </location>
</feature>
<name>A0AAV6UJQ2_9ARAC</name>
<feature type="region of interest" description="Disordered" evidence="8">
    <location>
        <begin position="1312"/>
        <end position="1344"/>
    </location>
</feature>
<dbReference type="SMART" id="SM00355">
    <property type="entry name" value="ZnF_C2H2"/>
    <property type="match status" value="27"/>
</dbReference>
<sequence length="1379" mass="153536">MKEMKYFDSLALAKRGVSQRGGASTPDSSGCGTPSSSSGGGNESGGNELSWTVGVTESTPYGCQFCDKAFPRLSYLKRHEQIHSDQMPFRCDYCQRLFKHKRSRDRHVKLHTGDRKYRCGQCESAFSRSDHLKIHLRTHDNGKPYQCAVCNRGYNTAAALSSHMQNHKVRTEAQQQVLDLRNGLETEGVSSPAPLPPSSPALLRSSFSSSSPLSSSEGGKACGVCLDELASPNAHCTHHRKSNSDPDPPDKRSPDIRHPRFSPAKQLQHQHLSCDFCSKSDFPSGESLQLHLQVVHRVPTPQHQESALAASIRSLQSMFAGKRLHQAHAIDNFLGAYSRTGLDLGSLDPGFSAIQLLQKQQADALRKRDLQCTQCNTGFTTPAALLEHVQTAHETLVTNHGKRTLASPRLRPNGVKHVKSSHSPHSTMFNGTSHYRRQDPGGGASTAVPPGGNNYDTNQSTLLCSQCSAGFSDFESFRAHLKSHLDAAASGPRAPLAPCPECGAELPTAQLLDTHLATHFLSESTEYGCAQCAIIFGKAEDLQRHLMEVHCQQLFKCSLCGQEFDSKVSIQVHFAVKHSNDRRTLKWCTACSATFRTETEFQVHVKLNHLSSASTKPCYHRCLLCDQAFPTEAQLRFHADTHAKEFPCSACGEAFHVEFLLDRHIQEVHQRGEAASPVKLLHPQDQEDLVAKTSISSDEAQDLCMKKMNGPSKAVEQSTPPDHQMAQPPSTHTPSSSPVAKSPPTSHRCDICDVTCATEWSLAQHRRQAHHLRQPSKDQPGAKASNGSAVSLFCAYCNESCKSRAELENHMKTHTATPSKHKCNICDEICPSATTLAEHKLTHCKVVSGSTCIVCRVHLSSEDQFLSHLHLHGSPSLPVPCVICRQTLVVDIEAKMHARFHLHHPSSTPCCVVCSRTFPHSGSMVMRPPNTYMCKDCFHSKTGLDLRCDECGVKFETVEGLEVHRRTLHLGGRRSEVELEVEKRMEKNECRLCREVLDSPTALQCHLIEHSFEGSTHFTCYLCSVVFASSALLQKHMIEHGLDSRPYDCSECESKFFFRAELDNHSFVHASSWDGRNNATTKENGDISHRLLYECPKCPSIFHSFVELARHQRSSHNGSTSLKQEPGNGRSQVPCPESGMEFQASEDVKGHLVLQHTSPFLQDRVSLQDFYKFEEDKPLDEKSFQNRKEKKTFECPVCKKRFTRRENKKLHMKSHHPQNFDSAKTFPCPRCEKVFLKRSQIKEHIQQQHPSTNCDICDESFPSSSNLRLHLANTHHRTFEYTCVVCSEPFDHEADLLQHQENQHQVAVEEILRPKEEPKTETESSSCPASPDEDPKEEDVAKCPKVEVVEDSVIAGDSELTVETDYGDEVASLATEVAA</sequence>
<feature type="region of interest" description="Disordered" evidence="8">
    <location>
        <begin position="709"/>
        <end position="747"/>
    </location>
</feature>
<dbReference type="GO" id="GO:0005634">
    <property type="term" value="C:nucleus"/>
    <property type="evidence" value="ECO:0007669"/>
    <property type="project" value="UniProtKB-SubCell"/>
</dbReference>
<feature type="domain" description="C2H2-type" evidence="9">
    <location>
        <begin position="1226"/>
        <end position="1249"/>
    </location>
</feature>
<proteinExistence type="predicted"/>
<keyword evidence="3" id="KW-0677">Repeat</keyword>
<comment type="subcellular location">
    <subcellularLocation>
        <location evidence="1">Nucleus</location>
    </subcellularLocation>
</comment>